<evidence type="ECO:0000313" key="7">
    <source>
        <dbReference type="EMBL" id="EMS80240.1"/>
    </source>
</evidence>
<dbReference type="Proteomes" id="UP000014216">
    <property type="component" value="Unassembled WGS sequence"/>
</dbReference>
<dbReference type="RefSeq" id="WP_006965591.1">
    <property type="nucleotide sequence ID" value="NZ_APJX01000003.1"/>
</dbReference>
<dbReference type="GO" id="GO:0016020">
    <property type="term" value="C:membrane"/>
    <property type="evidence" value="ECO:0007669"/>
    <property type="project" value="InterPro"/>
</dbReference>
<evidence type="ECO:0000256" key="2">
    <source>
        <dbReference type="ARBA" id="ARBA00022723"/>
    </source>
</evidence>
<dbReference type="PANTHER" id="PTHR24960:SF79">
    <property type="entry name" value="PHOTOSYSTEM I IRON-SULFUR CENTER"/>
    <property type="match status" value="1"/>
</dbReference>
<dbReference type="GO" id="GO:0046872">
    <property type="term" value="F:metal ion binding"/>
    <property type="evidence" value="ECO:0007669"/>
    <property type="project" value="UniProtKB-KW"/>
</dbReference>
<evidence type="ECO:0000256" key="3">
    <source>
        <dbReference type="ARBA" id="ARBA00023004"/>
    </source>
</evidence>
<keyword evidence="3" id="KW-0408">Iron</keyword>
<dbReference type="InterPro" id="IPR036010">
    <property type="entry name" value="2Fe-2S_ferredoxin-like_sf"/>
</dbReference>
<keyword evidence="1" id="KW-0004">4Fe-4S</keyword>
<dbReference type="PROSITE" id="PS00641">
    <property type="entry name" value="COMPLEX1_75K_1"/>
    <property type="match status" value="1"/>
</dbReference>
<dbReference type="InterPro" id="IPR050157">
    <property type="entry name" value="PSI_iron-sulfur_center"/>
</dbReference>
<feature type="domain" description="4Fe-4S ferredoxin-type" evidence="6">
    <location>
        <begin position="112"/>
        <end position="145"/>
    </location>
</feature>
<dbReference type="PROSITE" id="PS51379">
    <property type="entry name" value="4FE4S_FER_2"/>
    <property type="match status" value="2"/>
</dbReference>
<evidence type="ECO:0000313" key="8">
    <source>
        <dbReference type="Proteomes" id="UP000014216"/>
    </source>
</evidence>
<accession>S0G010</accession>
<dbReference type="Pfam" id="PF13510">
    <property type="entry name" value="Fer2_4"/>
    <property type="match status" value="1"/>
</dbReference>
<name>S0G010_9BACT</name>
<organism evidence="7 8">
    <name type="scientific">Desulfotignum phosphitoxidans DSM 13687</name>
    <dbReference type="NCBI Taxonomy" id="1286635"/>
    <lineage>
        <taxon>Bacteria</taxon>
        <taxon>Pseudomonadati</taxon>
        <taxon>Thermodesulfobacteriota</taxon>
        <taxon>Desulfobacteria</taxon>
        <taxon>Desulfobacterales</taxon>
        <taxon>Desulfobacteraceae</taxon>
        <taxon>Desulfotignum</taxon>
    </lineage>
</organism>
<dbReference type="GO" id="GO:0008137">
    <property type="term" value="F:NADH dehydrogenase (ubiquinone) activity"/>
    <property type="evidence" value="ECO:0007669"/>
    <property type="project" value="InterPro"/>
</dbReference>
<dbReference type="InterPro" id="IPR017900">
    <property type="entry name" value="4Fe4S_Fe_S_CS"/>
</dbReference>
<dbReference type="AlphaFoldDB" id="S0G010"/>
<dbReference type="Gene3D" id="3.30.70.20">
    <property type="match status" value="1"/>
</dbReference>
<keyword evidence="2" id="KW-0479">Metal-binding</keyword>
<dbReference type="Gene3D" id="3.10.20.740">
    <property type="match status" value="1"/>
</dbReference>
<dbReference type="PROSITE" id="PS00198">
    <property type="entry name" value="4FE4S_FER_1"/>
    <property type="match status" value="1"/>
</dbReference>
<gene>
    <name evidence="7" type="ORF">Dpo_3c03850</name>
</gene>
<dbReference type="OrthoDB" id="9816402at2"/>
<dbReference type="GO" id="GO:0042773">
    <property type="term" value="P:ATP synthesis coupled electron transport"/>
    <property type="evidence" value="ECO:0007669"/>
    <property type="project" value="InterPro"/>
</dbReference>
<dbReference type="PANTHER" id="PTHR24960">
    <property type="entry name" value="PHOTOSYSTEM I IRON-SULFUR CENTER-RELATED"/>
    <property type="match status" value="1"/>
</dbReference>
<dbReference type="Pfam" id="PF12838">
    <property type="entry name" value="Fer4_7"/>
    <property type="match status" value="1"/>
</dbReference>
<evidence type="ECO:0000259" key="6">
    <source>
        <dbReference type="PROSITE" id="PS51379"/>
    </source>
</evidence>
<keyword evidence="4" id="KW-0411">Iron-sulfur</keyword>
<sequence>MIEIFINGKPIACKEKQTVLEAARSNNIDIPHLCYHPALKPSGACRVCGVEATSPSGRQTVMLSCLLKVKPGLKVLTDSPMVNAHRQTAFERLIQLAPHARRIRELAQRYHVELPPEPDECIRCRLCIRVCHEIVKAGALKMEKTAAGGRVVKGDGQCIGCGTCANICPTDVIKVTDKDNVRTVSIQGETIGQLPLARCEACGRMFATADFLNRVSHINPEHPDTKEHHNLCPACIKLMSTRARTEKAHLKK</sequence>
<dbReference type="PROSITE" id="PS51085">
    <property type="entry name" value="2FE2S_FER_2"/>
    <property type="match status" value="1"/>
</dbReference>
<feature type="domain" description="4Fe-4S ferredoxin-type" evidence="6">
    <location>
        <begin position="149"/>
        <end position="178"/>
    </location>
</feature>
<dbReference type="InterPro" id="IPR000283">
    <property type="entry name" value="NADH_UbQ_OxRdtase_75kDa_su_CS"/>
</dbReference>
<evidence type="ECO:0000256" key="4">
    <source>
        <dbReference type="ARBA" id="ARBA00023014"/>
    </source>
</evidence>
<dbReference type="InterPro" id="IPR001041">
    <property type="entry name" value="2Fe-2S_ferredoxin-type"/>
</dbReference>
<dbReference type="GO" id="GO:0051539">
    <property type="term" value="F:4 iron, 4 sulfur cluster binding"/>
    <property type="evidence" value="ECO:0007669"/>
    <property type="project" value="UniProtKB-KW"/>
</dbReference>
<dbReference type="InterPro" id="IPR017896">
    <property type="entry name" value="4Fe4S_Fe-S-bd"/>
</dbReference>
<proteinExistence type="predicted"/>
<keyword evidence="8" id="KW-1185">Reference proteome</keyword>
<comment type="caution">
    <text evidence="7">The sequence shown here is derived from an EMBL/GenBank/DDBJ whole genome shotgun (WGS) entry which is preliminary data.</text>
</comment>
<dbReference type="EMBL" id="APJX01000003">
    <property type="protein sequence ID" value="EMS80240.1"/>
    <property type="molecule type" value="Genomic_DNA"/>
</dbReference>
<feature type="domain" description="2Fe-2S ferredoxin-type" evidence="5">
    <location>
        <begin position="1"/>
        <end position="81"/>
    </location>
</feature>
<dbReference type="SUPFAM" id="SSF54292">
    <property type="entry name" value="2Fe-2S ferredoxin-like"/>
    <property type="match status" value="1"/>
</dbReference>
<dbReference type="SUPFAM" id="SSF54862">
    <property type="entry name" value="4Fe-4S ferredoxins"/>
    <property type="match status" value="1"/>
</dbReference>
<protein>
    <submittedName>
        <fullName evidence="7">2Fe-2S iron-sulfur cluster binding domain-containing protein</fullName>
    </submittedName>
</protein>
<evidence type="ECO:0000259" key="5">
    <source>
        <dbReference type="PROSITE" id="PS51085"/>
    </source>
</evidence>
<evidence type="ECO:0000256" key="1">
    <source>
        <dbReference type="ARBA" id="ARBA00022485"/>
    </source>
</evidence>
<reference evidence="7 8" key="1">
    <citation type="journal article" date="2013" name="Genome Announc.">
        <title>Draft Genome Sequence of Desulfotignum phosphitoxidans DSM 13687 Strain FiPS-3.</title>
        <authorList>
            <person name="Poehlein A."/>
            <person name="Daniel R."/>
            <person name="Simeonova D.D."/>
        </authorList>
    </citation>
    <scope>NUCLEOTIDE SEQUENCE [LARGE SCALE GENOMIC DNA]</scope>
    <source>
        <strain evidence="7 8">DSM 13687</strain>
    </source>
</reference>
<dbReference type="CDD" id="cd00207">
    <property type="entry name" value="fer2"/>
    <property type="match status" value="1"/>
</dbReference>